<feature type="transmembrane region" description="Helical" evidence="7">
    <location>
        <begin position="37"/>
        <end position="63"/>
    </location>
</feature>
<dbReference type="SUPFAM" id="SSF161098">
    <property type="entry name" value="MetI-like"/>
    <property type="match status" value="1"/>
</dbReference>
<evidence type="ECO:0000256" key="8">
    <source>
        <dbReference type="SAM" id="MobiDB-lite"/>
    </source>
</evidence>
<evidence type="ECO:0000313" key="10">
    <source>
        <dbReference type="EMBL" id="RNB50697.1"/>
    </source>
</evidence>
<keyword evidence="4 7" id="KW-0812">Transmembrane</keyword>
<dbReference type="PANTHER" id="PTHR30193">
    <property type="entry name" value="ABC TRANSPORTER PERMEASE PROTEIN"/>
    <property type="match status" value="1"/>
</dbReference>
<dbReference type="EMBL" id="RHHB01000007">
    <property type="protein sequence ID" value="RNB50697.1"/>
    <property type="molecule type" value="Genomic_DNA"/>
</dbReference>
<comment type="caution">
    <text evidence="10">The sequence shown here is derived from an EMBL/GenBank/DDBJ whole genome shotgun (WGS) entry which is preliminary data.</text>
</comment>
<keyword evidence="5 7" id="KW-1133">Transmembrane helix</keyword>
<feature type="transmembrane region" description="Helical" evidence="7">
    <location>
        <begin position="283"/>
        <end position="306"/>
    </location>
</feature>
<dbReference type="InterPro" id="IPR051393">
    <property type="entry name" value="ABC_transporter_permease"/>
</dbReference>
<dbReference type="PROSITE" id="PS50928">
    <property type="entry name" value="ABC_TM1"/>
    <property type="match status" value="1"/>
</dbReference>
<dbReference type="InterPro" id="IPR035906">
    <property type="entry name" value="MetI-like_sf"/>
</dbReference>
<evidence type="ECO:0000256" key="5">
    <source>
        <dbReference type="ARBA" id="ARBA00022989"/>
    </source>
</evidence>
<keyword evidence="11" id="KW-1185">Reference proteome</keyword>
<name>A0A3M8AJD4_9MICO</name>
<sequence length="314" mass="34213">MTVTSPPAPAGVVPTGRRRPAGRRATRVNAGQSRYGYLFVSGYTLLLIAFGLLPTLYAVYLAFTRNGAFVGVDNFVRVFNDYRFLPAVAHVALYVLFWLVSLIVFVVILAIVVHGIRVRWLGNSARFLFYIPGAIAGASSVLLWLFVLDPTVSPVSGLLHAMGYESLVNVVAVGNLPVVFTVIAFWAGAGGWIVIMYGALNNISTDVMEAARIDGASHVQTAWHIQLPMLAKWISYMGIMSLAAGTQLFVEPKILAQATKNVVPEDYSLNQLAYLYAFRQNDFSGSAAISITLLVVALGLSTVFIFRGKLFERD</sequence>
<evidence type="ECO:0000256" key="2">
    <source>
        <dbReference type="ARBA" id="ARBA00022448"/>
    </source>
</evidence>
<proteinExistence type="inferred from homology"/>
<gene>
    <name evidence="10" type="ORF">EDM22_06745</name>
</gene>
<evidence type="ECO:0000259" key="9">
    <source>
        <dbReference type="PROSITE" id="PS50928"/>
    </source>
</evidence>
<accession>A0A3M8AJD4</accession>
<dbReference type="Pfam" id="PF00528">
    <property type="entry name" value="BPD_transp_1"/>
    <property type="match status" value="1"/>
</dbReference>
<feature type="transmembrane region" description="Helical" evidence="7">
    <location>
        <begin position="167"/>
        <end position="200"/>
    </location>
</feature>
<evidence type="ECO:0000256" key="7">
    <source>
        <dbReference type="RuleBase" id="RU363032"/>
    </source>
</evidence>
<keyword evidence="3" id="KW-1003">Cell membrane</keyword>
<dbReference type="AlphaFoldDB" id="A0A3M8AJD4"/>
<evidence type="ECO:0000256" key="6">
    <source>
        <dbReference type="ARBA" id="ARBA00023136"/>
    </source>
</evidence>
<dbReference type="OrthoDB" id="3210259at2"/>
<evidence type="ECO:0000256" key="3">
    <source>
        <dbReference type="ARBA" id="ARBA00022475"/>
    </source>
</evidence>
<protein>
    <submittedName>
        <fullName evidence="10">Sugar ABC transporter permease</fullName>
    </submittedName>
</protein>
<comment type="similarity">
    <text evidence="7">Belongs to the binding-protein-dependent transport system permease family.</text>
</comment>
<evidence type="ECO:0000256" key="1">
    <source>
        <dbReference type="ARBA" id="ARBA00004651"/>
    </source>
</evidence>
<dbReference type="PANTHER" id="PTHR30193:SF41">
    <property type="entry name" value="DIACETYLCHITOBIOSE UPTAKE SYSTEM PERMEASE PROTEIN NGCF"/>
    <property type="match status" value="1"/>
</dbReference>
<dbReference type="RefSeq" id="WP_122936298.1">
    <property type="nucleotide sequence ID" value="NZ_JBHSNT010000066.1"/>
</dbReference>
<reference evidence="10 11" key="1">
    <citation type="submission" date="2018-10" db="EMBL/GenBank/DDBJ databases">
        <title>Isolation, diversity and antibacterial activity of antinobacteria from the wheat rhizosphere soil.</title>
        <authorList>
            <person name="Sun T."/>
        </authorList>
    </citation>
    <scope>NUCLEOTIDE SEQUENCE [LARGE SCALE GENOMIC DNA]</scope>
    <source>
        <strain evidence="10 11">SJ-23</strain>
    </source>
</reference>
<feature type="transmembrane region" description="Helical" evidence="7">
    <location>
        <begin position="127"/>
        <end position="147"/>
    </location>
</feature>
<dbReference type="GO" id="GO:0055085">
    <property type="term" value="P:transmembrane transport"/>
    <property type="evidence" value="ECO:0007669"/>
    <property type="project" value="InterPro"/>
</dbReference>
<dbReference type="InterPro" id="IPR000515">
    <property type="entry name" value="MetI-like"/>
</dbReference>
<dbReference type="GO" id="GO:0005886">
    <property type="term" value="C:plasma membrane"/>
    <property type="evidence" value="ECO:0007669"/>
    <property type="project" value="UniProtKB-SubCell"/>
</dbReference>
<evidence type="ECO:0000313" key="11">
    <source>
        <dbReference type="Proteomes" id="UP000275048"/>
    </source>
</evidence>
<feature type="domain" description="ABC transmembrane type-1" evidence="9">
    <location>
        <begin position="88"/>
        <end position="304"/>
    </location>
</feature>
<comment type="subcellular location">
    <subcellularLocation>
        <location evidence="1 7">Cell membrane</location>
        <topology evidence="1 7">Multi-pass membrane protein</topology>
    </subcellularLocation>
</comment>
<keyword evidence="6 7" id="KW-0472">Membrane</keyword>
<evidence type="ECO:0000256" key="4">
    <source>
        <dbReference type="ARBA" id="ARBA00022692"/>
    </source>
</evidence>
<feature type="transmembrane region" description="Helical" evidence="7">
    <location>
        <begin position="91"/>
        <end position="115"/>
    </location>
</feature>
<feature type="region of interest" description="Disordered" evidence="8">
    <location>
        <begin position="1"/>
        <end position="23"/>
    </location>
</feature>
<keyword evidence="2 7" id="KW-0813">Transport</keyword>
<dbReference type="Gene3D" id="1.10.3720.10">
    <property type="entry name" value="MetI-like"/>
    <property type="match status" value="1"/>
</dbReference>
<dbReference type="Proteomes" id="UP000275048">
    <property type="component" value="Unassembled WGS sequence"/>
</dbReference>
<organism evidence="10 11">
    <name type="scientific">Agromyces tardus</name>
    <dbReference type="NCBI Taxonomy" id="2583849"/>
    <lineage>
        <taxon>Bacteria</taxon>
        <taxon>Bacillati</taxon>
        <taxon>Actinomycetota</taxon>
        <taxon>Actinomycetes</taxon>
        <taxon>Micrococcales</taxon>
        <taxon>Microbacteriaceae</taxon>
        <taxon>Agromyces</taxon>
    </lineage>
</organism>